<dbReference type="InterPro" id="IPR001288">
    <property type="entry name" value="Translation_initiation_fac_3"/>
</dbReference>
<dbReference type="PANTHER" id="PTHR10938:SF0">
    <property type="entry name" value="TRANSLATION INITIATION FACTOR IF-3, MITOCHONDRIAL"/>
    <property type="match status" value="1"/>
</dbReference>
<dbReference type="GO" id="GO:0005737">
    <property type="term" value="C:cytoplasm"/>
    <property type="evidence" value="ECO:0007669"/>
    <property type="project" value="UniProtKB-ARBA"/>
</dbReference>
<evidence type="ECO:0000256" key="2">
    <source>
        <dbReference type="ARBA" id="ARBA00022540"/>
    </source>
</evidence>
<dbReference type="SUPFAM" id="SSF55200">
    <property type="entry name" value="Translation initiation factor IF3, C-terminal domain"/>
    <property type="match status" value="1"/>
</dbReference>
<feature type="domain" description="Translation initiation factor 3 N-terminal" evidence="6">
    <location>
        <begin position="9"/>
        <end position="76"/>
    </location>
</feature>
<keyword evidence="3" id="KW-0648">Protein biosynthesis</keyword>
<evidence type="ECO:0000313" key="7">
    <source>
        <dbReference type="EMBL" id="PIS41854.1"/>
    </source>
</evidence>
<feature type="domain" description="Translation initiation factor 3 C-terminal" evidence="5">
    <location>
        <begin position="85"/>
        <end position="168"/>
    </location>
</feature>
<evidence type="ECO:0000256" key="1">
    <source>
        <dbReference type="ARBA" id="ARBA00005439"/>
    </source>
</evidence>
<evidence type="ECO:0000259" key="6">
    <source>
        <dbReference type="Pfam" id="PF05198"/>
    </source>
</evidence>
<accession>A0A2H0YTM9</accession>
<comment type="caution">
    <text evidence="7">The sequence shown here is derived from an EMBL/GenBank/DDBJ whole genome shotgun (WGS) entry which is preliminary data.</text>
</comment>
<keyword evidence="2 7" id="KW-0396">Initiation factor</keyword>
<evidence type="ECO:0000256" key="3">
    <source>
        <dbReference type="ARBA" id="ARBA00022917"/>
    </source>
</evidence>
<comment type="similarity">
    <text evidence="1">Belongs to the IF-3 family.</text>
</comment>
<reference evidence="8" key="1">
    <citation type="submission" date="2017-09" db="EMBL/GenBank/DDBJ databases">
        <title>Depth-based differentiation of microbial function through sediment-hosted aquifers and enrichment of novel symbionts in the deep terrestrial subsurface.</title>
        <authorList>
            <person name="Probst A.J."/>
            <person name="Ladd B."/>
            <person name="Jarett J.K."/>
            <person name="Geller-Mcgrath D.E."/>
            <person name="Sieber C.M.K."/>
            <person name="Emerson J.B."/>
            <person name="Anantharaman K."/>
            <person name="Thomas B.C."/>
            <person name="Malmstrom R."/>
            <person name="Stieglmeier M."/>
            <person name="Klingl A."/>
            <person name="Woyke T."/>
            <person name="Ryan C.M."/>
            <person name="Banfield J.F."/>
        </authorList>
    </citation>
    <scope>NUCLEOTIDE SEQUENCE [LARGE SCALE GENOMIC DNA]</scope>
</reference>
<dbReference type="Proteomes" id="UP000228711">
    <property type="component" value="Unassembled WGS sequence"/>
</dbReference>
<evidence type="ECO:0000256" key="4">
    <source>
        <dbReference type="NCBIfam" id="TIGR00168"/>
    </source>
</evidence>
<proteinExistence type="inferred from homology"/>
<sequence length="170" mass="19420">MSTKQHRANQFIRVPQVRVISDTGEQLGILNTNDALDAAREKGLDLVEVSPNADPPVCRIMDWGAHQYQQDRLARKQKSKQKMSEIKGIRISYKIGTHDLEMKVKQAIKFLDRGDRVKLEIILRGRENRFKDNALEKMEKFVELLGSQAYKDGTISKAGNRMSLLIGKKK</sequence>
<dbReference type="InterPro" id="IPR019814">
    <property type="entry name" value="Translation_initiation_fac_3_N"/>
</dbReference>
<dbReference type="PANTHER" id="PTHR10938">
    <property type="entry name" value="TRANSLATION INITIATION FACTOR IF-3"/>
    <property type="match status" value="1"/>
</dbReference>
<dbReference type="Pfam" id="PF00707">
    <property type="entry name" value="IF3_C"/>
    <property type="match status" value="1"/>
</dbReference>
<dbReference type="InterPro" id="IPR019815">
    <property type="entry name" value="Translation_initiation_fac_3_C"/>
</dbReference>
<dbReference type="NCBIfam" id="TIGR00168">
    <property type="entry name" value="infC"/>
    <property type="match status" value="1"/>
</dbReference>
<dbReference type="GO" id="GO:0043022">
    <property type="term" value="F:ribosome binding"/>
    <property type="evidence" value="ECO:0007669"/>
    <property type="project" value="TreeGrafter"/>
</dbReference>
<evidence type="ECO:0000313" key="8">
    <source>
        <dbReference type="Proteomes" id="UP000228711"/>
    </source>
</evidence>
<dbReference type="AlphaFoldDB" id="A0A2H0YTM9"/>
<gene>
    <name evidence="7" type="ORF">COT25_00855</name>
</gene>
<dbReference type="SUPFAM" id="SSF54364">
    <property type="entry name" value="Translation initiation factor IF3, N-terminal domain"/>
    <property type="match status" value="1"/>
</dbReference>
<dbReference type="InterPro" id="IPR036787">
    <property type="entry name" value="T_IF-3_N_sf"/>
</dbReference>
<organism evidence="7 8">
    <name type="scientific">Candidatus Kerfeldbacteria bacterium CG08_land_8_20_14_0_20_42_7</name>
    <dbReference type="NCBI Taxonomy" id="2014245"/>
    <lineage>
        <taxon>Bacteria</taxon>
        <taxon>Candidatus Kerfeldiibacteriota</taxon>
    </lineage>
</organism>
<protein>
    <recommendedName>
        <fullName evidence="4">Translation initiation factor IF-3</fullName>
    </recommendedName>
</protein>
<name>A0A2H0YTM9_9BACT</name>
<dbReference type="Gene3D" id="3.30.110.10">
    <property type="entry name" value="Translation initiation factor 3 (IF-3), C-terminal domain"/>
    <property type="match status" value="1"/>
</dbReference>
<dbReference type="GO" id="GO:0032790">
    <property type="term" value="P:ribosome disassembly"/>
    <property type="evidence" value="ECO:0007669"/>
    <property type="project" value="TreeGrafter"/>
</dbReference>
<dbReference type="Pfam" id="PF05198">
    <property type="entry name" value="IF3_N"/>
    <property type="match status" value="1"/>
</dbReference>
<dbReference type="GO" id="GO:0003743">
    <property type="term" value="F:translation initiation factor activity"/>
    <property type="evidence" value="ECO:0007669"/>
    <property type="project" value="UniProtKB-UniRule"/>
</dbReference>
<dbReference type="FunFam" id="3.10.20.80:FF:000001">
    <property type="entry name" value="Translation initiation factor IF-3"/>
    <property type="match status" value="1"/>
</dbReference>
<evidence type="ECO:0000259" key="5">
    <source>
        <dbReference type="Pfam" id="PF00707"/>
    </source>
</evidence>
<dbReference type="EMBL" id="PEXV01000032">
    <property type="protein sequence ID" value="PIS41854.1"/>
    <property type="molecule type" value="Genomic_DNA"/>
</dbReference>
<dbReference type="Gene3D" id="3.10.20.80">
    <property type="entry name" value="Translation initiation factor 3 (IF-3), N-terminal domain"/>
    <property type="match status" value="1"/>
</dbReference>
<dbReference type="InterPro" id="IPR036788">
    <property type="entry name" value="T_IF-3_C_sf"/>
</dbReference>